<dbReference type="AlphaFoldDB" id="X1UVQ6"/>
<dbReference type="PANTHER" id="PTHR35610:SF7">
    <property type="entry name" value="3-ISOPROPYLMALATE DEHYDRATASE"/>
    <property type="match status" value="1"/>
</dbReference>
<proteinExistence type="predicted"/>
<comment type="caution">
    <text evidence="1">The sequence shown here is derived from an EMBL/GenBank/DDBJ whole genome shotgun (WGS) entry which is preliminary data.</text>
</comment>
<accession>X1UVQ6</accession>
<dbReference type="PANTHER" id="PTHR35610">
    <property type="entry name" value="3-ISOPROPYLMALATE DEHYDRATASE-RELATED"/>
    <property type="match status" value="1"/>
</dbReference>
<evidence type="ECO:0008006" key="2">
    <source>
        <dbReference type="Google" id="ProtNLM"/>
    </source>
</evidence>
<evidence type="ECO:0000313" key="1">
    <source>
        <dbReference type="EMBL" id="GAJ21578.1"/>
    </source>
</evidence>
<protein>
    <recommendedName>
        <fullName evidence="2">PAC2 family protein</fullName>
    </recommendedName>
</protein>
<dbReference type="Pfam" id="PF09754">
    <property type="entry name" value="PAC2"/>
    <property type="match status" value="1"/>
</dbReference>
<sequence>MGVKLYKEPELKNPMMFCGWPGIGNIGIIAIDTLRGALKAEQFGEIEPYEFFNPWKVVIEKGLLKDLDFPGSRFYFQRIRNQDLIFFIGEQQPTEGRTRYAEGQKAYQMANLVLDVAEKFRCQRVYTSGAAITQVHHTARPRVWAVPN</sequence>
<feature type="non-terminal residue" evidence="1">
    <location>
        <position position="148"/>
    </location>
</feature>
<dbReference type="InterPro" id="IPR038389">
    <property type="entry name" value="PSMG2_sf"/>
</dbReference>
<dbReference type="Gene3D" id="3.40.50.10900">
    <property type="entry name" value="PAC-like subunit"/>
    <property type="match status" value="1"/>
</dbReference>
<reference evidence="1" key="1">
    <citation type="journal article" date="2014" name="Front. Microbiol.">
        <title>High frequency of phylogenetically diverse reductive dehalogenase-homologous genes in deep subseafloor sedimentary metagenomes.</title>
        <authorList>
            <person name="Kawai M."/>
            <person name="Futagami T."/>
            <person name="Toyoda A."/>
            <person name="Takaki Y."/>
            <person name="Nishi S."/>
            <person name="Hori S."/>
            <person name="Arai W."/>
            <person name="Tsubouchi T."/>
            <person name="Morono Y."/>
            <person name="Uchiyama I."/>
            <person name="Ito T."/>
            <person name="Fujiyama A."/>
            <person name="Inagaki F."/>
            <person name="Takami H."/>
        </authorList>
    </citation>
    <scope>NUCLEOTIDE SEQUENCE</scope>
    <source>
        <strain evidence="1">Expedition CK06-06</strain>
    </source>
</reference>
<dbReference type="SUPFAM" id="SSF159659">
    <property type="entry name" value="Cgl1923-like"/>
    <property type="match status" value="1"/>
</dbReference>
<name>X1UVQ6_9ZZZZ</name>
<dbReference type="InterPro" id="IPR019151">
    <property type="entry name" value="Proteasome_assmbl_chaperone_2"/>
</dbReference>
<gene>
    <name evidence="1" type="ORF">S12H4_55492</name>
</gene>
<dbReference type="EMBL" id="BARW01035603">
    <property type="protein sequence ID" value="GAJ21578.1"/>
    <property type="molecule type" value="Genomic_DNA"/>
</dbReference>
<organism evidence="1">
    <name type="scientific">marine sediment metagenome</name>
    <dbReference type="NCBI Taxonomy" id="412755"/>
    <lineage>
        <taxon>unclassified sequences</taxon>
        <taxon>metagenomes</taxon>
        <taxon>ecological metagenomes</taxon>
    </lineage>
</organism>